<dbReference type="GeneID" id="24440398"/>
<keyword evidence="3" id="KW-1185">Reference proteome</keyword>
<evidence type="ECO:0000313" key="3">
    <source>
        <dbReference type="Proteomes" id="UP000009168"/>
    </source>
</evidence>
<keyword evidence="1" id="KW-1133">Transmembrane helix</keyword>
<dbReference type="EMBL" id="GG662432">
    <property type="protein sequence ID" value="EWS71683.1"/>
    <property type="molecule type" value="Genomic_DNA"/>
</dbReference>
<organism evidence="2 3">
    <name type="scientific">Tetrahymena thermophila (strain SB210)</name>
    <dbReference type="NCBI Taxonomy" id="312017"/>
    <lineage>
        <taxon>Eukaryota</taxon>
        <taxon>Sar</taxon>
        <taxon>Alveolata</taxon>
        <taxon>Ciliophora</taxon>
        <taxon>Intramacronucleata</taxon>
        <taxon>Oligohymenophorea</taxon>
        <taxon>Hymenostomatida</taxon>
        <taxon>Tetrahymenina</taxon>
        <taxon>Tetrahymenidae</taxon>
        <taxon>Tetrahymena</taxon>
    </lineage>
</organism>
<dbReference type="RefSeq" id="XP_012655794.1">
    <property type="nucleotide sequence ID" value="XM_012800340.1"/>
</dbReference>
<gene>
    <name evidence="2" type="ORF">TTHERM_000723608</name>
</gene>
<accession>W7X5P7</accession>
<dbReference type="InParanoid" id="W7X5P7"/>
<feature type="transmembrane region" description="Helical" evidence="1">
    <location>
        <begin position="96"/>
        <end position="123"/>
    </location>
</feature>
<protein>
    <submittedName>
        <fullName evidence="2">Transmembrane protein, putative</fullName>
    </submittedName>
</protein>
<keyword evidence="1" id="KW-0472">Membrane</keyword>
<dbReference type="AlphaFoldDB" id="W7X5P7"/>
<proteinExistence type="predicted"/>
<feature type="transmembrane region" description="Helical" evidence="1">
    <location>
        <begin position="41"/>
        <end position="58"/>
    </location>
</feature>
<name>W7X5P7_TETTS</name>
<dbReference type="Proteomes" id="UP000009168">
    <property type="component" value="Unassembled WGS sequence"/>
</dbReference>
<evidence type="ECO:0000313" key="2">
    <source>
        <dbReference type="EMBL" id="EWS71683.1"/>
    </source>
</evidence>
<keyword evidence="1 2" id="KW-0812">Transmembrane</keyword>
<evidence type="ECO:0000256" key="1">
    <source>
        <dbReference type="SAM" id="Phobius"/>
    </source>
</evidence>
<reference evidence="3" key="1">
    <citation type="journal article" date="2006" name="PLoS Biol.">
        <title>Macronuclear genome sequence of the ciliate Tetrahymena thermophila, a model eukaryote.</title>
        <authorList>
            <person name="Eisen J.A."/>
            <person name="Coyne R.S."/>
            <person name="Wu M."/>
            <person name="Wu D."/>
            <person name="Thiagarajan M."/>
            <person name="Wortman J.R."/>
            <person name="Badger J.H."/>
            <person name="Ren Q."/>
            <person name="Amedeo P."/>
            <person name="Jones K.M."/>
            <person name="Tallon L.J."/>
            <person name="Delcher A.L."/>
            <person name="Salzberg S.L."/>
            <person name="Silva J.C."/>
            <person name="Haas B.J."/>
            <person name="Majoros W.H."/>
            <person name="Farzad M."/>
            <person name="Carlton J.M."/>
            <person name="Smith R.K. Jr."/>
            <person name="Garg J."/>
            <person name="Pearlman R.E."/>
            <person name="Karrer K.M."/>
            <person name="Sun L."/>
            <person name="Manning G."/>
            <person name="Elde N.C."/>
            <person name="Turkewitz A.P."/>
            <person name="Asai D.J."/>
            <person name="Wilkes D.E."/>
            <person name="Wang Y."/>
            <person name="Cai H."/>
            <person name="Collins K."/>
            <person name="Stewart B.A."/>
            <person name="Lee S.R."/>
            <person name="Wilamowska K."/>
            <person name="Weinberg Z."/>
            <person name="Ruzzo W.L."/>
            <person name="Wloga D."/>
            <person name="Gaertig J."/>
            <person name="Frankel J."/>
            <person name="Tsao C.-C."/>
            <person name="Gorovsky M.A."/>
            <person name="Keeling P.J."/>
            <person name="Waller R.F."/>
            <person name="Patron N.J."/>
            <person name="Cherry J.M."/>
            <person name="Stover N.A."/>
            <person name="Krieger C.J."/>
            <person name="del Toro C."/>
            <person name="Ryder H.F."/>
            <person name="Williamson S.C."/>
            <person name="Barbeau R.A."/>
            <person name="Hamilton E.P."/>
            <person name="Orias E."/>
        </authorList>
    </citation>
    <scope>NUCLEOTIDE SEQUENCE [LARGE SCALE GENOMIC DNA]</scope>
    <source>
        <strain evidence="3">SB210</strain>
    </source>
</reference>
<dbReference type="KEGG" id="tet:TTHERM_000723608"/>
<sequence length="188" mass="23108">MLQSKKRLLLFLIDQNKRKFLCHISLDFQDHKIVQKVLAHLKTYLIFDIFLLIFMLLSNQPFSISFSLFLKAQIKLLIHLKDLVNQLQVSFNNFKYYFILYCFFQFKCFLCYLFLILLLFLFFSQSYSYFFYQLIYELGTSRLFIRQIKKEIYLEFLNQLLNLKRIQSKKNTKAFIIKFPFFLELYYI</sequence>